<evidence type="ECO:0000256" key="4">
    <source>
        <dbReference type="ARBA" id="ARBA00022942"/>
    </source>
</evidence>
<dbReference type="AlphaFoldDB" id="A0A7Y9E2N7"/>
<dbReference type="EMBL" id="JACCBN010000001">
    <property type="protein sequence ID" value="NYD39897.1"/>
    <property type="molecule type" value="Genomic_DNA"/>
</dbReference>
<proteinExistence type="inferred from homology"/>
<evidence type="ECO:0000256" key="3">
    <source>
        <dbReference type="ARBA" id="ARBA00014831"/>
    </source>
</evidence>
<dbReference type="GO" id="GO:0061136">
    <property type="term" value="P:regulation of proteasomal protein catabolic process"/>
    <property type="evidence" value="ECO:0007669"/>
    <property type="project" value="InterPro"/>
</dbReference>
<comment type="subunit">
    <text evidence="2">Forms a homooligomeric, either hexameric or heptameric, ring-like structure which stacks co-axially with the proteasomal alpha-rings.</text>
</comment>
<evidence type="ECO:0000313" key="7">
    <source>
        <dbReference type="Proteomes" id="UP000535890"/>
    </source>
</evidence>
<dbReference type="GO" id="GO:0000502">
    <property type="term" value="C:proteasome complex"/>
    <property type="evidence" value="ECO:0007669"/>
    <property type="project" value="UniProtKB-KW"/>
</dbReference>
<protein>
    <recommendedName>
        <fullName evidence="3">Bacterial proteasome activator</fullName>
    </recommendedName>
</protein>
<feature type="compositionally biased region" description="Low complexity" evidence="5">
    <location>
        <begin position="158"/>
        <end position="170"/>
    </location>
</feature>
<dbReference type="Pfam" id="PF10759">
    <property type="entry name" value="BPA"/>
    <property type="match status" value="1"/>
</dbReference>
<gene>
    <name evidence="6" type="ORF">BJ983_005999</name>
</gene>
<evidence type="ECO:0000256" key="1">
    <source>
        <dbReference type="ARBA" id="ARBA00006639"/>
    </source>
</evidence>
<sequence length="178" mass="18111">MSTDAGEGAEGAEDRSDQSALAAAAASGAGDGAGTAELVESPGAVMRVAGMVGKLIEEVRSAPLDEAGRARLADIHARSITELGKGLAPELRDELARISLPLGTDEVPSQAELRIAQAQLLGWLEGLFHGIQSAVLAQQMAARGQLEQMREGRSVRAGAALPGGTAPAEGGQFGGQYL</sequence>
<dbReference type="InterPro" id="IPR019695">
    <property type="entry name" value="Proteasome_act"/>
</dbReference>
<keyword evidence="4" id="KW-0647">Proteasome</keyword>
<evidence type="ECO:0000256" key="5">
    <source>
        <dbReference type="SAM" id="MobiDB-lite"/>
    </source>
</evidence>
<evidence type="ECO:0000313" key="6">
    <source>
        <dbReference type="EMBL" id="NYD39897.1"/>
    </source>
</evidence>
<comment type="caution">
    <text evidence="6">The sequence shown here is derived from an EMBL/GenBank/DDBJ whole genome shotgun (WGS) entry which is preliminary data.</text>
</comment>
<evidence type="ECO:0000256" key="2">
    <source>
        <dbReference type="ARBA" id="ARBA00011402"/>
    </source>
</evidence>
<dbReference type="Proteomes" id="UP000535890">
    <property type="component" value="Unassembled WGS sequence"/>
</dbReference>
<reference evidence="6 7" key="1">
    <citation type="submission" date="2020-07" db="EMBL/GenBank/DDBJ databases">
        <title>Sequencing the genomes of 1000 actinobacteria strains.</title>
        <authorList>
            <person name="Klenk H.-P."/>
        </authorList>
    </citation>
    <scope>NUCLEOTIDE SEQUENCE [LARGE SCALE GENOMIC DNA]</scope>
    <source>
        <strain evidence="6 7">DSM 45772</strain>
    </source>
</reference>
<accession>A0A7Y9E2N7</accession>
<dbReference type="RefSeq" id="WP_281376310.1">
    <property type="nucleotide sequence ID" value="NZ_BAABHP010000002.1"/>
</dbReference>
<name>A0A7Y9E2N7_9PSEU</name>
<organism evidence="6 7">
    <name type="scientific">Actinomycetospora corticicola</name>
    <dbReference type="NCBI Taxonomy" id="663602"/>
    <lineage>
        <taxon>Bacteria</taxon>
        <taxon>Bacillati</taxon>
        <taxon>Actinomycetota</taxon>
        <taxon>Actinomycetes</taxon>
        <taxon>Pseudonocardiales</taxon>
        <taxon>Pseudonocardiaceae</taxon>
        <taxon>Actinomycetospora</taxon>
    </lineage>
</organism>
<feature type="region of interest" description="Disordered" evidence="5">
    <location>
        <begin position="1"/>
        <end position="33"/>
    </location>
</feature>
<keyword evidence="7" id="KW-1185">Reference proteome</keyword>
<feature type="region of interest" description="Disordered" evidence="5">
    <location>
        <begin position="158"/>
        <end position="178"/>
    </location>
</feature>
<comment type="similarity">
    <text evidence="1">Belongs to the Bpa family.</text>
</comment>